<dbReference type="EMBL" id="VXLC01000010">
    <property type="protein sequence ID" value="KAA8886905.1"/>
    <property type="molecule type" value="Genomic_DNA"/>
</dbReference>
<accession>A0A5N0EFN4</accession>
<dbReference type="OrthoDB" id="4561237at2"/>
<dbReference type="AlphaFoldDB" id="A0A5N0EFN4"/>
<proteinExistence type="predicted"/>
<organism evidence="2 3">
    <name type="scientific">Nocardia colli</name>
    <dbReference type="NCBI Taxonomy" id="2545717"/>
    <lineage>
        <taxon>Bacteria</taxon>
        <taxon>Bacillati</taxon>
        <taxon>Actinomycetota</taxon>
        <taxon>Actinomycetes</taxon>
        <taxon>Mycobacteriales</taxon>
        <taxon>Nocardiaceae</taxon>
        <taxon>Nocardia</taxon>
    </lineage>
</organism>
<dbReference type="Proteomes" id="UP000323876">
    <property type="component" value="Unassembled WGS sequence"/>
</dbReference>
<reference evidence="2 3" key="1">
    <citation type="submission" date="2019-09" db="EMBL/GenBank/DDBJ databases">
        <authorList>
            <person name="Wang X."/>
        </authorList>
    </citation>
    <scope>NUCLEOTIDE SEQUENCE [LARGE SCALE GENOMIC DNA]</scope>
    <source>
        <strain evidence="2 3">CICC 11023</strain>
    </source>
</reference>
<feature type="compositionally biased region" description="Polar residues" evidence="1">
    <location>
        <begin position="45"/>
        <end position="67"/>
    </location>
</feature>
<evidence type="ECO:0000313" key="3">
    <source>
        <dbReference type="Proteomes" id="UP000323876"/>
    </source>
</evidence>
<protein>
    <submittedName>
        <fullName evidence="2">Uncharacterized protein</fullName>
    </submittedName>
</protein>
<feature type="region of interest" description="Disordered" evidence="1">
    <location>
        <begin position="43"/>
        <end position="67"/>
    </location>
</feature>
<evidence type="ECO:0000256" key="1">
    <source>
        <dbReference type="SAM" id="MobiDB-lite"/>
    </source>
</evidence>
<evidence type="ECO:0000313" key="2">
    <source>
        <dbReference type="EMBL" id="KAA8886905.1"/>
    </source>
</evidence>
<name>A0A5N0EFN4_9NOCA</name>
<comment type="caution">
    <text evidence="2">The sequence shown here is derived from an EMBL/GenBank/DDBJ whole genome shotgun (WGS) entry which is preliminary data.</text>
</comment>
<sequence length="67" mass="6673">MASYLDLVVNPATSEVAGSALGLLRHVMQDFIAGFGSGTPDWGLGSSTGNPGLGSSTGNWFSGSATP</sequence>
<keyword evidence="3" id="KW-1185">Reference proteome</keyword>
<dbReference type="RefSeq" id="WP_150403920.1">
    <property type="nucleotide sequence ID" value="NZ_VXLC01000010.1"/>
</dbReference>
<gene>
    <name evidence="2" type="ORF">F3087_22095</name>
</gene>